<dbReference type="OrthoDB" id="2748942at2759"/>
<protein>
    <submittedName>
        <fullName evidence="1">Uncharacterized protein</fullName>
    </submittedName>
</protein>
<accession>A0A4S4MLQ1</accession>
<comment type="caution">
    <text evidence="1">The sequence shown here is derived from an EMBL/GenBank/DDBJ whole genome shotgun (WGS) entry which is preliminary data.</text>
</comment>
<dbReference type="Proteomes" id="UP000308730">
    <property type="component" value="Unassembled WGS sequence"/>
</dbReference>
<proteinExistence type="predicted"/>
<organism evidence="1 2">
    <name type="scientific">Antrodiella citrinella</name>
    <dbReference type="NCBI Taxonomy" id="2447956"/>
    <lineage>
        <taxon>Eukaryota</taxon>
        <taxon>Fungi</taxon>
        <taxon>Dikarya</taxon>
        <taxon>Basidiomycota</taxon>
        <taxon>Agaricomycotina</taxon>
        <taxon>Agaricomycetes</taxon>
        <taxon>Polyporales</taxon>
        <taxon>Steccherinaceae</taxon>
        <taxon>Antrodiella</taxon>
    </lineage>
</organism>
<keyword evidence="2" id="KW-1185">Reference proteome</keyword>
<name>A0A4S4MLQ1_9APHY</name>
<reference evidence="1 2" key="1">
    <citation type="submission" date="2019-02" db="EMBL/GenBank/DDBJ databases">
        <title>Genome sequencing of the rare red list fungi Antrodiella citrinella (Flaviporus citrinellus).</title>
        <authorList>
            <person name="Buettner E."/>
            <person name="Kellner H."/>
        </authorList>
    </citation>
    <scope>NUCLEOTIDE SEQUENCE [LARGE SCALE GENOMIC DNA]</scope>
    <source>
        <strain evidence="1 2">DSM 108506</strain>
    </source>
</reference>
<evidence type="ECO:0000313" key="1">
    <source>
        <dbReference type="EMBL" id="THH26814.1"/>
    </source>
</evidence>
<sequence length="73" mass="8314">MCQYRQVSNYYVLCGHSITEPDVEIKCNSPKCIFSPKHPATCTGPSCKEKCFQYHQFPQQFSPHVKAKCPNCA</sequence>
<evidence type="ECO:0000313" key="2">
    <source>
        <dbReference type="Proteomes" id="UP000308730"/>
    </source>
</evidence>
<gene>
    <name evidence="1" type="ORF">EUX98_g7376</name>
</gene>
<dbReference type="EMBL" id="SGPM01000308">
    <property type="protein sequence ID" value="THH26814.1"/>
    <property type="molecule type" value="Genomic_DNA"/>
</dbReference>
<dbReference type="AlphaFoldDB" id="A0A4S4MLQ1"/>